<gene>
    <name evidence="1" type="ORF">LCGC14_3067090</name>
</gene>
<name>A0A0F8X5F8_9ZZZZ</name>
<feature type="non-terminal residue" evidence="1">
    <location>
        <position position="1"/>
    </location>
</feature>
<protein>
    <submittedName>
        <fullName evidence="1">Uncharacterized protein</fullName>
    </submittedName>
</protein>
<proteinExistence type="predicted"/>
<sequence length="27" mass="2860">TSIGEVTRVYLFLPLDAALRPLGATSV</sequence>
<organism evidence="1">
    <name type="scientific">marine sediment metagenome</name>
    <dbReference type="NCBI Taxonomy" id="412755"/>
    <lineage>
        <taxon>unclassified sequences</taxon>
        <taxon>metagenomes</taxon>
        <taxon>ecological metagenomes</taxon>
    </lineage>
</organism>
<dbReference type="AlphaFoldDB" id="A0A0F8X5F8"/>
<evidence type="ECO:0000313" key="1">
    <source>
        <dbReference type="EMBL" id="KKK56180.1"/>
    </source>
</evidence>
<dbReference type="EMBL" id="LAZR01065120">
    <property type="protein sequence ID" value="KKK56180.1"/>
    <property type="molecule type" value="Genomic_DNA"/>
</dbReference>
<accession>A0A0F8X5F8</accession>
<reference evidence="1" key="1">
    <citation type="journal article" date="2015" name="Nature">
        <title>Complex archaea that bridge the gap between prokaryotes and eukaryotes.</title>
        <authorList>
            <person name="Spang A."/>
            <person name="Saw J.H."/>
            <person name="Jorgensen S.L."/>
            <person name="Zaremba-Niedzwiedzka K."/>
            <person name="Martijn J."/>
            <person name="Lind A.E."/>
            <person name="van Eijk R."/>
            <person name="Schleper C."/>
            <person name="Guy L."/>
            <person name="Ettema T.J."/>
        </authorList>
    </citation>
    <scope>NUCLEOTIDE SEQUENCE</scope>
</reference>
<comment type="caution">
    <text evidence="1">The sequence shown here is derived from an EMBL/GenBank/DDBJ whole genome shotgun (WGS) entry which is preliminary data.</text>
</comment>